<dbReference type="AlphaFoldDB" id="A0A3L7JQ18"/>
<evidence type="ECO:0000313" key="1">
    <source>
        <dbReference type="EMBL" id="RLQ90642.1"/>
    </source>
</evidence>
<reference evidence="1 2" key="1">
    <citation type="submission" date="2018-10" db="EMBL/GenBank/DDBJ databases">
        <title>Falsibacillus sp. genome draft.</title>
        <authorList>
            <person name="Shi S."/>
        </authorList>
    </citation>
    <scope>NUCLEOTIDE SEQUENCE [LARGE SCALE GENOMIC DNA]</scope>
    <source>
        <strain evidence="1 2">GY 10110</strain>
    </source>
</reference>
<keyword evidence="2" id="KW-1185">Reference proteome</keyword>
<sequence length="44" mass="5320">MKVYVTDKGFVVQGKAWEVKQYLKMQQRRYPRVADWLKDVSRGM</sequence>
<organism evidence="1 2">
    <name type="scientific">Falsibacillus albus</name>
    <dbReference type="NCBI Taxonomy" id="2478915"/>
    <lineage>
        <taxon>Bacteria</taxon>
        <taxon>Bacillati</taxon>
        <taxon>Bacillota</taxon>
        <taxon>Bacilli</taxon>
        <taxon>Bacillales</taxon>
        <taxon>Bacillaceae</taxon>
        <taxon>Falsibacillus</taxon>
    </lineage>
</organism>
<dbReference type="RefSeq" id="WP_121682724.1">
    <property type="nucleotide sequence ID" value="NZ_RCVZ01000027.1"/>
</dbReference>
<proteinExistence type="predicted"/>
<protein>
    <submittedName>
        <fullName evidence="1">Z-ring formation inhibitor MciZ</fullName>
    </submittedName>
</protein>
<accession>A0A3L7JQ18</accession>
<dbReference type="Pfam" id="PF13072">
    <property type="entry name" value="MciZ"/>
    <property type="match status" value="1"/>
</dbReference>
<name>A0A3L7JQ18_9BACI</name>
<dbReference type="EMBL" id="RCVZ01000027">
    <property type="protein sequence ID" value="RLQ90642.1"/>
    <property type="molecule type" value="Genomic_DNA"/>
</dbReference>
<dbReference type="OrthoDB" id="2990038at2"/>
<comment type="caution">
    <text evidence="1">The sequence shown here is derived from an EMBL/GenBank/DDBJ whole genome shotgun (WGS) entry which is preliminary data.</text>
</comment>
<dbReference type="InterPro" id="IPR025177">
    <property type="entry name" value="MciZ"/>
</dbReference>
<dbReference type="Proteomes" id="UP000276770">
    <property type="component" value="Unassembled WGS sequence"/>
</dbReference>
<gene>
    <name evidence="1" type="primary">mciZ</name>
    <name evidence="1" type="ORF">D9X91_21565</name>
</gene>
<evidence type="ECO:0000313" key="2">
    <source>
        <dbReference type="Proteomes" id="UP000276770"/>
    </source>
</evidence>